<proteinExistence type="predicted"/>
<dbReference type="Proteomes" id="UP000887580">
    <property type="component" value="Unplaced"/>
</dbReference>
<evidence type="ECO:0000313" key="2">
    <source>
        <dbReference type="WBParaSite" id="PS1159_v2.g19127.t3"/>
    </source>
</evidence>
<reference evidence="2" key="1">
    <citation type="submission" date="2022-11" db="UniProtKB">
        <authorList>
            <consortium name="WormBaseParasite"/>
        </authorList>
    </citation>
    <scope>IDENTIFICATION</scope>
</reference>
<organism evidence="1 2">
    <name type="scientific">Panagrolaimus sp. PS1159</name>
    <dbReference type="NCBI Taxonomy" id="55785"/>
    <lineage>
        <taxon>Eukaryota</taxon>
        <taxon>Metazoa</taxon>
        <taxon>Ecdysozoa</taxon>
        <taxon>Nematoda</taxon>
        <taxon>Chromadorea</taxon>
        <taxon>Rhabditida</taxon>
        <taxon>Tylenchina</taxon>
        <taxon>Panagrolaimomorpha</taxon>
        <taxon>Panagrolaimoidea</taxon>
        <taxon>Panagrolaimidae</taxon>
        <taxon>Panagrolaimus</taxon>
    </lineage>
</organism>
<sequence length="1051" mass="117060">METQSELPEICLFNNDKQYSNFNLNQNLRNSSSNAFSKQLSKSICTEKRESLNYDFSNNHNSKRDPHSWNKSAKDNYLGKIVGSQNENVWKKDKNATDGSTLSLHISTYENPTEAKSKLLDCIKEENSKQIRKDKNANQFFAISTSLIQNPFEFPRQQENEESKEPEVAQFQTSQRLLNPNQIQQNSASADFQIVPNMSDMPDYGIAAAFEAHKSDVKQVLATSTNSILSCSRDDTIKQWGNNFYNPNATNLLANYCPSPPMQINSLAFVDYKGICYIFGGRKDGSIVVYDGNNTTPFVVLKGHSHNVCCLHVNKEYSFLVSGGWDHNAIIWSLDAIVGGSTTDYLTLVGHQHSVWAIDSFNDLPDSVLTGSADRTVKQWQGNQLLRTFENHKDVVRSIICLDGGNFVTGCNDGKIRVFNRDNEKAISMVTTQSEEYIYSMAMVNFDDKKFLIASMETGIVEFYSYNTESRMKFDFRTSLQVPATSAWSVAVMENRDIVVGGSDGYIYVFSWNQERLGNPSIGEIFNVRMAHFMAERGEIEQKMREQEEQAVTVIKVTLDDSGASLDLRYQRGTDPNIAAENFIRENNIPMSYLNEIVQYIKANVPAAAKYEQEKALKRAGIPGSTSGKMVDGITYDHVFDVKLDDGRPAKLPYNLGEDPRLAAQRFVEKYNLPISKIQQIAALLETQIPAIAGFSSENADPFTALLETQIPAIAGFSSGNADPFTGGASYSSGNMQSNGGGADYIDPLTGGGRYVPGSSSTDQMPIASLPLDRKRPRGLLVPLPNMVKFTDLPPAKIALDKLITSNAAQDSHTKLSDEQLAAIESIMTNPQCPVNETHFEAFEKGLQWGLDELPPIIHTLSVGLLNETFNSEMCGRRGHKLFERLINLTVSDPKVNIAIFIMRSFANMAEHKSGRQLLQKDISLICDLALKHVQSNNVKLQVASVAVLANISFILWTNTEVEKVAELGPREDAVRSFIKAFESNFNFDIDQSALILLLQSIATVMWGDNSVISLSKNRNLLNFINIIKDKVSDENGKSLARDIVEMMHTV</sequence>
<protein>
    <submittedName>
        <fullName evidence="2">Phospholipase A-2-activating protein</fullName>
    </submittedName>
</protein>
<evidence type="ECO:0000313" key="1">
    <source>
        <dbReference type="Proteomes" id="UP000887580"/>
    </source>
</evidence>
<name>A0AC35FMX3_9BILA</name>
<dbReference type="WBParaSite" id="PS1159_v2.g19127.t3">
    <property type="protein sequence ID" value="PS1159_v2.g19127.t3"/>
    <property type="gene ID" value="PS1159_v2.g19127"/>
</dbReference>
<accession>A0AC35FMX3</accession>